<dbReference type="InterPro" id="IPR036561">
    <property type="entry name" value="MAM33_sf"/>
</dbReference>
<dbReference type="PANTHER" id="PTHR10826">
    <property type="entry name" value="COMPLEMENT COMPONENT 1"/>
    <property type="match status" value="1"/>
</dbReference>
<evidence type="ECO:0000256" key="1">
    <source>
        <dbReference type="ARBA" id="ARBA00005457"/>
    </source>
</evidence>
<dbReference type="Pfam" id="PF02330">
    <property type="entry name" value="MAM33"/>
    <property type="match status" value="1"/>
</dbReference>
<dbReference type="PANTHER" id="PTHR10826:SF1">
    <property type="entry name" value="COMPLEMENT COMPONENT 1 Q SUBCOMPONENT-BINDING PROTEIN, MITOCHONDRIAL"/>
    <property type="match status" value="1"/>
</dbReference>
<evidence type="ECO:0000313" key="2">
    <source>
        <dbReference type="EMBL" id="MFH4981452.1"/>
    </source>
</evidence>
<accession>A0ABD6EXP0</accession>
<dbReference type="Proteomes" id="UP001608902">
    <property type="component" value="Unassembled WGS sequence"/>
</dbReference>
<dbReference type="EMBL" id="JBGFUD010007237">
    <property type="protein sequence ID" value="MFH4981452.1"/>
    <property type="molecule type" value="Genomic_DNA"/>
</dbReference>
<dbReference type="SUPFAM" id="SSF54529">
    <property type="entry name" value="Mitochondrial glycoprotein MAM33-like"/>
    <property type="match status" value="1"/>
</dbReference>
<dbReference type="InterPro" id="IPR003428">
    <property type="entry name" value="MAM33"/>
</dbReference>
<evidence type="ECO:0000313" key="3">
    <source>
        <dbReference type="Proteomes" id="UP001608902"/>
    </source>
</evidence>
<sequence>MWSLSALRVASRLSQKSVTCFLAKSVTYSMAPRMLSSSRMFATRERISNVGTELVEALKSEIEAENRLEAENLGGKQAPSVPGFNISVNEAEVRLTKTYGNEKILVVFNVNHSVDVDEDAEVDDQNAMSIPVALPPFSIEITKGDQRFCFNLELVDSPDEQGQYDFRVEEFYIAPAAKGDDEDVAASVYASSGKYIDPHLHELLFIRYLEERGFNAKFCQDLVTFATHYEHSQYVSLLDRIKSFVGAK</sequence>
<gene>
    <name evidence="2" type="ORF">AB6A40_008161</name>
</gene>
<organism evidence="2 3">
    <name type="scientific">Gnathostoma spinigerum</name>
    <dbReference type="NCBI Taxonomy" id="75299"/>
    <lineage>
        <taxon>Eukaryota</taxon>
        <taxon>Metazoa</taxon>
        <taxon>Ecdysozoa</taxon>
        <taxon>Nematoda</taxon>
        <taxon>Chromadorea</taxon>
        <taxon>Rhabditida</taxon>
        <taxon>Spirurina</taxon>
        <taxon>Gnathostomatomorpha</taxon>
        <taxon>Gnathostomatoidea</taxon>
        <taxon>Gnathostomatidae</taxon>
        <taxon>Gnathostoma</taxon>
    </lineage>
</organism>
<keyword evidence="3" id="KW-1185">Reference proteome</keyword>
<protein>
    <submittedName>
        <fullName evidence="2">Uncharacterized protein</fullName>
    </submittedName>
</protein>
<comment type="caution">
    <text evidence="2">The sequence shown here is derived from an EMBL/GenBank/DDBJ whole genome shotgun (WGS) entry which is preliminary data.</text>
</comment>
<dbReference type="AlphaFoldDB" id="A0ABD6EXP0"/>
<reference evidence="2 3" key="1">
    <citation type="submission" date="2024-08" db="EMBL/GenBank/DDBJ databases">
        <title>Gnathostoma spinigerum genome.</title>
        <authorList>
            <person name="Gonzalez-Bertolin B."/>
            <person name="Monzon S."/>
            <person name="Zaballos A."/>
            <person name="Jimenez P."/>
            <person name="Dekumyoy P."/>
            <person name="Varona S."/>
            <person name="Cuesta I."/>
            <person name="Sumanam S."/>
            <person name="Adisakwattana P."/>
            <person name="Gasser R.B."/>
            <person name="Hernandez-Gonzalez A."/>
            <person name="Young N.D."/>
            <person name="Perteguer M.J."/>
        </authorList>
    </citation>
    <scope>NUCLEOTIDE SEQUENCE [LARGE SCALE GENOMIC DNA]</scope>
    <source>
        <strain evidence="2">AL3</strain>
        <tissue evidence="2">Liver</tissue>
    </source>
</reference>
<proteinExistence type="inferred from homology"/>
<comment type="similarity">
    <text evidence="1">Belongs to the MAM33 family.</text>
</comment>
<name>A0ABD6EXP0_9BILA</name>
<dbReference type="Gene3D" id="3.10.280.10">
    <property type="entry name" value="Mitochondrial glycoprotein"/>
    <property type="match status" value="1"/>
</dbReference>